<dbReference type="Gene3D" id="3.40.140.10">
    <property type="entry name" value="Cytidine Deaminase, domain 2"/>
    <property type="match status" value="1"/>
</dbReference>
<dbReference type="InterPro" id="IPR020891">
    <property type="entry name" value="UPF0758_CS"/>
</dbReference>
<protein>
    <submittedName>
        <fullName evidence="9">DNA repair protein RadC</fullName>
    </submittedName>
</protein>
<keyword evidence="4" id="KW-0862">Zinc</keyword>
<proteinExistence type="inferred from homology"/>
<evidence type="ECO:0000256" key="5">
    <source>
        <dbReference type="ARBA" id="ARBA00023049"/>
    </source>
</evidence>
<dbReference type="SUPFAM" id="SSF47781">
    <property type="entry name" value="RuvA domain 2-like"/>
    <property type="match status" value="1"/>
</dbReference>
<keyword evidence="5" id="KW-0482">Metalloprotease</keyword>
<keyword evidence="2" id="KW-0479">Metal-binding</keyword>
<sequence length="235" mass="26441">MVEKDAYRKGIDDSQGSGHRQRLRERFQTSGHRALADYEFLELLLTYSIPRKDTKPLAKELMKEFGSFSAVLDQSQEKLTSIDGLGSRSASLIRLVRSAMHKYLEEQVENRPTISKPEDIASFVRIHIGSNDRECVMLICLNDANKLLHHEIVNEGSIRRTPFYPRDILKPAILHNATGVIIVHNHPSGEAIPSEADHGMTSKLESLAGELDIRLIDHLITTPKQTLSLKTGRLV</sequence>
<evidence type="ECO:0000256" key="7">
    <source>
        <dbReference type="SAM" id="MobiDB-lite"/>
    </source>
</evidence>
<dbReference type="Proteomes" id="UP001290861">
    <property type="component" value="Unassembled WGS sequence"/>
</dbReference>
<feature type="compositionally biased region" description="Basic and acidic residues" evidence="7">
    <location>
        <begin position="1"/>
        <end position="12"/>
    </location>
</feature>
<dbReference type="InterPro" id="IPR025657">
    <property type="entry name" value="RadC_JAB"/>
</dbReference>
<dbReference type="InterPro" id="IPR001405">
    <property type="entry name" value="UPF0758"/>
</dbReference>
<evidence type="ECO:0000256" key="4">
    <source>
        <dbReference type="ARBA" id="ARBA00022833"/>
    </source>
</evidence>
<keyword evidence="3" id="KW-0378">Hydrolase</keyword>
<dbReference type="InterPro" id="IPR046778">
    <property type="entry name" value="UPF0758_N"/>
</dbReference>
<dbReference type="CDD" id="cd08071">
    <property type="entry name" value="MPN_DUF2466"/>
    <property type="match status" value="1"/>
</dbReference>
<keyword evidence="1" id="KW-0645">Protease</keyword>
<dbReference type="Pfam" id="PF20582">
    <property type="entry name" value="UPF0758_N"/>
    <property type="match status" value="1"/>
</dbReference>
<comment type="similarity">
    <text evidence="6">Belongs to the UPF0758 family.</text>
</comment>
<gene>
    <name evidence="9" type="primary">radC</name>
    <name evidence="9" type="ORF">P9H32_06010</name>
</gene>
<dbReference type="Pfam" id="PF04002">
    <property type="entry name" value="RadC"/>
    <property type="match status" value="1"/>
</dbReference>
<accession>A0ABU5MVC7</accession>
<dbReference type="PANTHER" id="PTHR30471:SF3">
    <property type="entry name" value="UPF0758 PROTEIN YEES-RELATED"/>
    <property type="match status" value="1"/>
</dbReference>
<dbReference type="InterPro" id="IPR037518">
    <property type="entry name" value="MPN"/>
</dbReference>
<evidence type="ECO:0000256" key="6">
    <source>
        <dbReference type="RuleBase" id="RU003797"/>
    </source>
</evidence>
<dbReference type="Gene3D" id="1.10.150.20">
    <property type="entry name" value="5' to 3' exonuclease, C-terminal subdomain"/>
    <property type="match status" value="1"/>
</dbReference>
<reference evidence="9 10" key="1">
    <citation type="journal article" date="2024" name="Appl. Environ. Microbiol.">
        <title>Pontiella agarivorans sp. nov., a novel marine anaerobic bacterium capable of degrading macroalgal polysaccharides and fixing nitrogen.</title>
        <authorList>
            <person name="Liu N."/>
            <person name="Kivenson V."/>
            <person name="Peng X."/>
            <person name="Cui Z."/>
            <person name="Lankiewicz T.S."/>
            <person name="Gosselin K.M."/>
            <person name="English C.J."/>
            <person name="Blair E.M."/>
            <person name="O'Malley M.A."/>
            <person name="Valentine D.L."/>
        </authorList>
    </citation>
    <scope>NUCLEOTIDE SEQUENCE [LARGE SCALE GENOMIC DNA]</scope>
    <source>
        <strain evidence="9 10">NLcol2</strain>
    </source>
</reference>
<evidence type="ECO:0000313" key="9">
    <source>
        <dbReference type="EMBL" id="MDZ8118179.1"/>
    </source>
</evidence>
<dbReference type="NCBIfam" id="NF000642">
    <property type="entry name" value="PRK00024.1"/>
    <property type="match status" value="1"/>
</dbReference>
<dbReference type="SUPFAM" id="SSF102712">
    <property type="entry name" value="JAB1/MPN domain"/>
    <property type="match status" value="1"/>
</dbReference>
<dbReference type="PROSITE" id="PS01302">
    <property type="entry name" value="UPF0758"/>
    <property type="match status" value="1"/>
</dbReference>
<evidence type="ECO:0000259" key="8">
    <source>
        <dbReference type="PROSITE" id="PS50249"/>
    </source>
</evidence>
<dbReference type="EMBL" id="JARVCO010000007">
    <property type="protein sequence ID" value="MDZ8118179.1"/>
    <property type="molecule type" value="Genomic_DNA"/>
</dbReference>
<keyword evidence="10" id="KW-1185">Reference proteome</keyword>
<feature type="region of interest" description="Disordered" evidence="7">
    <location>
        <begin position="1"/>
        <end position="22"/>
    </location>
</feature>
<feature type="domain" description="MPN" evidence="8">
    <location>
        <begin position="113"/>
        <end position="235"/>
    </location>
</feature>
<evidence type="ECO:0000313" key="10">
    <source>
        <dbReference type="Proteomes" id="UP001290861"/>
    </source>
</evidence>
<organism evidence="9 10">
    <name type="scientific">Pontiella agarivorans</name>
    <dbReference type="NCBI Taxonomy" id="3038953"/>
    <lineage>
        <taxon>Bacteria</taxon>
        <taxon>Pseudomonadati</taxon>
        <taxon>Kiritimatiellota</taxon>
        <taxon>Kiritimatiellia</taxon>
        <taxon>Kiritimatiellales</taxon>
        <taxon>Pontiellaceae</taxon>
        <taxon>Pontiella</taxon>
    </lineage>
</organism>
<evidence type="ECO:0000256" key="3">
    <source>
        <dbReference type="ARBA" id="ARBA00022801"/>
    </source>
</evidence>
<name>A0ABU5MVC7_9BACT</name>
<dbReference type="RefSeq" id="WP_322607978.1">
    <property type="nucleotide sequence ID" value="NZ_JARVCO010000007.1"/>
</dbReference>
<comment type="caution">
    <text evidence="9">The sequence shown here is derived from an EMBL/GenBank/DDBJ whole genome shotgun (WGS) entry which is preliminary data.</text>
</comment>
<dbReference type="PANTHER" id="PTHR30471">
    <property type="entry name" value="DNA REPAIR PROTEIN RADC"/>
    <property type="match status" value="1"/>
</dbReference>
<evidence type="ECO:0000256" key="2">
    <source>
        <dbReference type="ARBA" id="ARBA00022723"/>
    </source>
</evidence>
<dbReference type="InterPro" id="IPR010994">
    <property type="entry name" value="RuvA_2-like"/>
</dbReference>
<dbReference type="NCBIfam" id="TIGR00608">
    <property type="entry name" value="radc"/>
    <property type="match status" value="1"/>
</dbReference>
<evidence type="ECO:0000256" key="1">
    <source>
        <dbReference type="ARBA" id="ARBA00022670"/>
    </source>
</evidence>
<dbReference type="PROSITE" id="PS50249">
    <property type="entry name" value="MPN"/>
    <property type="match status" value="1"/>
</dbReference>